<dbReference type="Gene3D" id="2.40.240.10">
    <property type="entry name" value="Ribosomal Protein L25, Chain P"/>
    <property type="match status" value="1"/>
</dbReference>
<dbReference type="Gene3D" id="2.170.120.20">
    <property type="entry name" value="Ribosomal protein L25, beta domain"/>
    <property type="match status" value="1"/>
</dbReference>
<proteinExistence type="inferred from homology"/>
<evidence type="ECO:0000313" key="10">
    <source>
        <dbReference type="Proteomes" id="UP001275315"/>
    </source>
</evidence>
<reference evidence="9 10" key="1">
    <citation type="submission" date="2023-10" db="EMBL/GenBank/DDBJ databases">
        <title>Virgibacillus soli CC-YMP-6 genome.</title>
        <authorList>
            <person name="Miliotis G."/>
            <person name="Sengupta P."/>
            <person name="Hameed A."/>
            <person name="Chuvochina M."/>
            <person name="Mcdonagh F."/>
            <person name="Simpson A.C."/>
            <person name="Singh N.K."/>
            <person name="Rekha P.D."/>
            <person name="Raman K."/>
            <person name="Hugenholtz P."/>
            <person name="Venkateswaran K."/>
        </authorList>
    </citation>
    <scope>NUCLEOTIDE SEQUENCE [LARGE SCALE GENOMIC DNA]</scope>
    <source>
        <strain evidence="9 10">CC-YMP-6</strain>
    </source>
</reference>
<dbReference type="InterPro" id="IPR020056">
    <property type="entry name" value="Rbsml_bL25/Gln-tRNA_synth_N"/>
</dbReference>
<sequence length="230" mass="25636">MTVIHYRKTFYTNIGFKIMEDDYMATTLKAMNRENLAKSVTKQLRTEGNVPGVLYGKGKESKSIAVNGIELVKLIRDEGRNTIISLDTGGKEKHSVMLHDYQMDAIRGELTHVDFYVVDLTEEMNVEVALRLEGEPAGAKEGGILQQPVYELEVRAKPNHIPDEITINVSDLNIGDVLAVADIPASDKYEILSDPEFTIATVLPPESDKEPEEVDFDAEPEVIGENKDDE</sequence>
<keyword evidence="4 5" id="KW-0687">Ribonucleoprotein</keyword>
<name>A0ABU5CX83_9BACI</name>
<dbReference type="Proteomes" id="UP001275315">
    <property type="component" value="Unassembled WGS sequence"/>
</dbReference>
<evidence type="ECO:0000259" key="7">
    <source>
        <dbReference type="Pfam" id="PF01386"/>
    </source>
</evidence>
<dbReference type="GO" id="GO:0005840">
    <property type="term" value="C:ribosome"/>
    <property type="evidence" value="ECO:0007669"/>
    <property type="project" value="UniProtKB-KW"/>
</dbReference>
<dbReference type="Pfam" id="PF14693">
    <property type="entry name" value="Ribosomal_TL5_C"/>
    <property type="match status" value="1"/>
</dbReference>
<dbReference type="InterPro" id="IPR029751">
    <property type="entry name" value="Ribosomal_L25_dom"/>
</dbReference>
<dbReference type="InterPro" id="IPR020930">
    <property type="entry name" value="Ribosomal_uL5_bac-type"/>
</dbReference>
<dbReference type="InterPro" id="IPR011035">
    <property type="entry name" value="Ribosomal_bL25/Gln-tRNA_synth"/>
</dbReference>
<feature type="region of interest" description="Disordered" evidence="6">
    <location>
        <begin position="203"/>
        <end position="230"/>
    </location>
</feature>
<dbReference type="CDD" id="cd00495">
    <property type="entry name" value="Ribosomal_L25_TL5_CTC"/>
    <property type="match status" value="1"/>
</dbReference>
<accession>A0ABU5CX83</accession>
<dbReference type="NCBIfam" id="TIGR00731">
    <property type="entry name" value="bL25_bact_ctc"/>
    <property type="match status" value="1"/>
</dbReference>
<evidence type="ECO:0000256" key="1">
    <source>
        <dbReference type="ARBA" id="ARBA00022730"/>
    </source>
</evidence>
<evidence type="ECO:0000256" key="6">
    <source>
        <dbReference type="SAM" id="MobiDB-lite"/>
    </source>
</evidence>
<dbReference type="Pfam" id="PF01386">
    <property type="entry name" value="Ribosomal_L25p"/>
    <property type="match status" value="1"/>
</dbReference>
<keyword evidence="3 5" id="KW-0689">Ribosomal protein</keyword>
<keyword evidence="1 5" id="KW-0699">rRNA-binding</keyword>
<evidence type="ECO:0000313" key="9">
    <source>
        <dbReference type="EMBL" id="MDY0410003.1"/>
    </source>
</evidence>
<dbReference type="NCBIfam" id="NF004133">
    <property type="entry name" value="PRK05618.2-4"/>
    <property type="match status" value="1"/>
</dbReference>
<dbReference type="EMBL" id="JAWDIQ010000003">
    <property type="protein sequence ID" value="MDY0410003.1"/>
    <property type="molecule type" value="Genomic_DNA"/>
</dbReference>
<keyword evidence="10" id="KW-1185">Reference proteome</keyword>
<comment type="subunit">
    <text evidence="5">Part of the 50S ribosomal subunit; part of the 5S rRNA/L5/L18/L25 subcomplex. Contacts the 5S rRNA. Binds to the 5S rRNA independently of L5 and L18.</text>
</comment>
<comment type="caution">
    <text evidence="9">The sequence shown here is derived from an EMBL/GenBank/DDBJ whole genome shotgun (WGS) entry which is preliminary data.</text>
</comment>
<dbReference type="SUPFAM" id="SSF50715">
    <property type="entry name" value="Ribosomal protein L25-like"/>
    <property type="match status" value="1"/>
</dbReference>
<dbReference type="RefSeq" id="WP_320380863.1">
    <property type="nucleotide sequence ID" value="NZ_JAWDIQ010000003.1"/>
</dbReference>
<dbReference type="InterPro" id="IPR037121">
    <property type="entry name" value="Ribosomal_bL25_C"/>
</dbReference>
<feature type="domain" description="Large ribosomal subunit protein bL25 beta" evidence="8">
    <location>
        <begin position="124"/>
        <end position="205"/>
    </location>
</feature>
<dbReference type="PANTHER" id="PTHR33284">
    <property type="entry name" value="RIBOSOMAL PROTEIN L25/GLN-TRNA SYNTHETASE, ANTI-CODON-BINDING DOMAIN-CONTAINING PROTEIN"/>
    <property type="match status" value="1"/>
</dbReference>
<dbReference type="InterPro" id="IPR020057">
    <property type="entry name" value="Ribosomal_bL25_b-dom"/>
</dbReference>
<feature type="compositionally biased region" description="Acidic residues" evidence="6">
    <location>
        <begin position="209"/>
        <end position="230"/>
    </location>
</feature>
<evidence type="ECO:0000256" key="5">
    <source>
        <dbReference type="HAMAP-Rule" id="MF_01334"/>
    </source>
</evidence>
<evidence type="ECO:0000256" key="4">
    <source>
        <dbReference type="ARBA" id="ARBA00023274"/>
    </source>
</evidence>
<organism evidence="9 10">
    <name type="scientific">Paracerasibacillus soli</name>
    <dbReference type="NCBI Taxonomy" id="480284"/>
    <lineage>
        <taxon>Bacteria</taxon>
        <taxon>Bacillati</taxon>
        <taxon>Bacillota</taxon>
        <taxon>Bacilli</taxon>
        <taxon>Bacillales</taxon>
        <taxon>Bacillaceae</taxon>
        <taxon>Paracerasibacillus</taxon>
    </lineage>
</organism>
<dbReference type="InterPro" id="IPR001021">
    <property type="entry name" value="Ribosomal_bL25_long"/>
</dbReference>
<protein>
    <recommendedName>
        <fullName evidence="5">Large ribosomal subunit protein bL25</fullName>
    </recommendedName>
    <alternativeName>
        <fullName evidence="5">General stress protein CTC</fullName>
    </alternativeName>
</protein>
<dbReference type="PANTHER" id="PTHR33284:SF1">
    <property type="entry name" value="RIBOSOMAL PROTEIN L25_GLN-TRNA SYNTHETASE, ANTI-CODON-BINDING DOMAIN-CONTAINING PROTEIN"/>
    <property type="match status" value="1"/>
</dbReference>
<comment type="function">
    <text evidence="5">This is one of the proteins that binds to the 5S RNA in the ribosome where it forms part of the central protuberance.</text>
</comment>
<keyword evidence="2 5" id="KW-0694">RNA-binding</keyword>
<dbReference type="HAMAP" id="MF_01334">
    <property type="entry name" value="Ribosomal_bL25_CTC"/>
    <property type="match status" value="1"/>
</dbReference>
<evidence type="ECO:0000259" key="8">
    <source>
        <dbReference type="Pfam" id="PF14693"/>
    </source>
</evidence>
<comment type="similarity">
    <text evidence="5">Belongs to the bacterial ribosomal protein bL25 family. CTC subfamily.</text>
</comment>
<gene>
    <name evidence="5" type="primary">rplY</name>
    <name evidence="5" type="synonym">ctc</name>
    <name evidence="9" type="ORF">RWD45_17240</name>
</gene>
<evidence type="ECO:0000256" key="2">
    <source>
        <dbReference type="ARBA" id="ARBA00022884"/>
    </source>
</evidence>
<evidence type="ECO:0000256" key="3">
    <source>
        <dbReference type="ARBA" id="ARBA00022980"/>
    </source>
</evidence>
<feature type="domain" description="Large ribosomal subunit protein bL25 L25" evidence="7">
    <location>
        <begin position="28"/>
        <end position="115"/>
    </location>
</feature>